<accession>A0A849BTQ8</accession>
<dbReference type="InterPro" id="IPR001647">
    <property type="entry name" value="HTH_TetR"/>
</dbReference>
<dbReference type="PROSITE" id="PS50977">
    <property type="entry name" value="HTH_TETR_2"/>
    <property type="match status" value="1"/>
</dbReference>
<sequence length="205" mass="21446">MDPRVARTRQGLQEALLALARERPLDEITVADVAERAGVNRSTYYQHYGDKDTLLADALDAATAAAGEQIGARSGAAADEPVAWSSPGDLARARGALLAYLTHVEENADLYRRVLGEHGSALAAGRVRRRVEAIVGDALVGGAEEVPGVPLPVTAAAISGLALGVVTAWVEQAPDAPAGEVAEWLWRVLDHQGLLGPVRPSDPPA</sequence>
<evidence type="ECO:0000313" key="5">
    <source>
        <dbReference type="Proteomes" id="UP000555552"/>
    </source>
</evidence>
<protein>
    <submittedName>
        <fullName evidence="4">TetR/AcrR family transcriptional regulator</fullName>
    </submittedName>
</protein>
<keyword evidence="1 2" id="KW-0238">DNA-binding</keyword>
<evidence type="ECO:0000259" key="3">
    <source>
        <dbReference type="PROSITE" id="PS50977"/>
    </source>
</evidence>
<evidence type="ECO:0000313" key="4">
    <source>
        <dbReference type="EMBL" id="NNH22906.1"/>
    </source>
</evidence>
<dbReference type="Proteomes" id="UP000555552">
    <property type="component" value="Unassembled WGS sequence"/>
</dbReference>
<evidence type="ECO:0000256" key="2">
    <source>
        <dbReference type="PROSITE-ProRule" id="PRU00335"/>
    </source>
</evidence>
<proteinExistence type="predicted"/>
<feature type="domain" description="HTH tetR-type" evidence="3">
    <location>
        <begin position="6"/>
        <end position="66"/>
    </location>
</feature>
<organism evidence="4 5">
    <name type="scientific">Pseudokineococcus marinus</name>
    <dbReference type="NCBI Taxonomy" id="351215"/>
    <lineage>
        <taxon>Bacteria</taxon>
        <taxon>Bacillati</taxon>
        <taxon>Actinomycetota</taxon>
        <taxon>Actinomycetes</taxon>
        <taxon>Kineosporiales</taxon>
        <taxon>Kineosporiaceae</taxon>
        <taxon>Pseudokineococcus</taxon>
    </lineage>
</organism>
<dbReference type="InterPro" id="IPR009057">
    <property type="entry name" value="Homeodomain-like_sf"/>
</dbReference>
<dbReference type="SUPFAM" id="SSF46689">
    <property type="entry name" value="Homeodomain-like"/>
    <property type="match status" value="1"/>
</dbReference>
<gene>
    <name evidence="4" type="ORF">HLB09_07330</name>
</gene>
<feature type="DNA-binding region" description="H-T-H motif" evidence="2">
    <location>
        <begin position="29"/>
        <end position="48"/>
    </location>
</feature>
<dbReference type="GO" id="GO:0003677">
    <property type="term" value="F:DNA binding"/>
    <property type="evidence" value="ECO:0007669"/>
    <property type="project" value="UniProtKB-UniRule"/>
</dbReference>
<keyword evidence="5" id="KW-1185">Reference proteome</keyword>
<dbReference type="PANTHER" id="PTHR43479:SF7">
    <property type="entry name" value="TETR-FAMILY TRANSCRIPTIONAL REGULATOR"/>
    <property type="match status" value="1"/>
</dbReference>
<comment type="caution">
    <text evidence="4">The sequence shown here is derived from an EMBL/GenBank/DDBJ whole genome shotgun (WGS) entry which is preliminary data.</text>
</comment>
<dbReference type="EMBL" id="JABEMA010000079">
    <property type="protein sequence ID" value="NNH22906.1"/>
    <property type="molecule type" value="Genomic_DNA"/>
</dbReference>
<dbReference type="InterPro" id="IPR050624">
    <property type="entry name" value="HTH-type_Tx_Regulator"/>
</dbReference>
<dbReference type="Gene3D" id="1.10.357.10">
    <property type="entry name" value="Tetracycline Repressor, domain 2"/>
    <property type="match status" value="1"/>
</dbReference>
<name>A0A849BTQ8_9ACTN</name>
<dbReference type="AlphaFoldDB" id="A0A849BTQ8"/>
<dbReference type="Pfam" id="PF00440">
    <property type="entry name" value="TetR_N"/>
    <property type="match status" value="1"/>
</dbReference>
<evidence type="ECO:0000256" key="1">
    <source>
        <dbReference type="ARBA" id="ARBA00023125"/>
    </source>
</evidence>
<dbReference type="RefSeq" id="WP_171202738.1">
    <property type="nucleotide sequence ID" value="NZ_BAAANP010000026.1"/>
</dbReference>
<dbReference type="PANTHER" id="PTHR43479">
    <property type="entry name" value="ACREF/ENVCD OPERON REPRESSOR-RELATED"/>
    <property type="match status" value="1"/>
</dbReference>
<reference evidence="4 5" key="1">
    <citation type="submission" date="2020-05" db="EMBL/GenBank/DDBJ databases">
        <title>MicrobeNet Type strains.</title>
        <authorList>
            <person name="Nicholson A.C."/>
        </authorList>
    </citation>
    <scope>NUCLEOTIDE SEQUENCE [LARGE SCALE GENOMIC DNA]</scope>
    <source>
        <strain evidence="4 5">JCM 14547</strain>
    </source>
</reference>